<dbReference type="PANTHER" id="PTHR13318">
    <property type="entry name" value="PARTNER OF PAIRED, ISOFORM B-RELATED"/>
    <property type="match status" value="1"/>
</dbReference>
<dbReference type="EMBL" id="CM000883">
    <property type="protein sequence ID" value="KQJ86549.1"/>
    <property type="molecule type" value="Genomic_DNA"/>
</dbReference>
<proteinExistence type="predicted"/>
<feature type="domain" description="F-box" evidence="1">
    <location>
        <begin position="1"/>
        <end position="35"/>
    </location>
</feature>
<dbReference type="GeneID" id="100841757"/>
<gene>
    <name evidence="3" type="primary">LOC100841757</name>
    <name evidence="2" type="ORF">BRADI_4g06250v3</name>
</gene>
<dbReference type="GO" id="GO:0019005">
    <property type="term" value="C:SCF ubiquitin ligase complex"/>
    <property type="evidence" value="ECO:0000318"/>
    <property type="project" value="GO_Central"/>
</dbReference>
<evidence type="ECO:0000313" key="3">
    <source>
        <dbReference type="EnsemblPlants" id="KQJ86549"/>
    </source>
</evidence>
<name>I1II12_BRADI</name>
<dbReference type="EMBL" id="CM000883">
    <property type="protein sequence ID" value="KQJ86550.1"/>
    <property type="molecule type" value="Genomic_DNA"/>
</dbReference>
<dbReference type="InterPro" id="IPR001611">
    <property type="entry name" value="Leu-rich_rpt"/>
</dbReference>
<dbReference type="KEGG" id="bdi:100841757"/>
<dbReference type="SUPFAM" id="SSF52047">
    <property type="entry name" value="RNI-like"/>
    <property type="match status" value="1"/>
</dbReference>
<dbReference type="Gramene" id="KQJ86549">
    <property type="protein sequence ID" value="KQJ86549"/>
    <property type="gene ID" value="BRADI_4g06250v3"/>
</dbReference>
<dbReference type="Gramene" id="KQJ86550">
    <property type="protein sequence ID" value="KQJ86550"/>
    <property type="gene ID" value="BRADI_4g06250v3"/>
</dbReference>
<dbReference type="Gene3D" id="1.20.1280.50">
    <property type="match status" value="1"/>
</dbReference>
<dbReference type="Gene3D" id="3.80.10.10">
    <property type="entry name" value="Ribonuclease Inhibitor"/>
    <property type="match status" value="2"/>
</dbReference>
<reference evidence="2" key="2">
    <citation type="submission" date="2017-06" db="EMBL/GenBank/DDBJ databases">
        <title>WGS assembly of Brachypodium distachyon.</title>
        <authorList>
            <consortium name="The International Brachypodium Initiative"/>
            <person name="Lucas S."/>
            <person name="Harmon-Smith M."/>
            <person name="Lail K."/>
            <person name="Tice H."/>
            <person name="Grimwood J."/>
            <person name="Bruce D."/>
            <person name="Barry K."/>
            <person name="Shu S."/>
            <person name="Lindquist E."/>
            <person name="Wang M."/>
            <person name="Pitluck S."/>
            <person name="Vogel J.P."/>
            <person name="Garvin D.F."/>
            <person name="Mockler T.C."/>
            <person name="Schmutz J."/>
            <person name="Rokhsar D."/>
            <person name="Bevan M.W."/>
        </authorList>
    </citation>
    <scope>NUCLEOTIDE SEQUENCE</scope>
    <source>
        <strain evidence="2">Bd21</strain>
    </source>
</reference>
<sequence>MEDLPEELFTEIIARITQTSDLNSLSLVSKRLYTIEACQRKALHVGCGLCPAREALASLCSRFPNLWKVKIDYSGWASGNGNQLDNKGLLVISSRCPLLTDLTLSFCKCITDLGLGYVADCKKLVSIRLNSALEITSNGLLAVATGCSNLSILHLENCEKIESVEWLEYLGWNRSLEELVVMNCKGINEHDLLKFGPGWMKLQKFGFDTKKRVVNIPGGYDFHDDLYDAHNPSQYDFCCETLKDLRLARFTTGTEVGLRVLLGKCKALERLCLEYVFGLNDNDITAISQTCRNLKSISLWLKPLHYDDAYRTGFTDNSLKALSLGCPMLQAIELTFVGCQPGWPSDISFTQEGLLALIQSCPIRVLVLNDANFFDYDGMKALSSASFLERLELTDSDKITDAGLCFIACAPCLTSLTLRRCDNVTDVGLAELARAQKLESLTIECCRSISHQAAQGAARSVRYSKSSQVGIVERMYF</sequence>
<accession>I1II12</accession>
<evidence type="ECO:0000313" key="4">
    <source>
        <dbReference type="Proteomes" id="UP000008810"/>
    </source>
</evidence>
<dbReference type="InterPro" id="IPR006553">
    <property type="entry name" value="Leu-rich_rpt_Cys-con_subtyp"/>
</dbReference>
<protein>
    <recommendedName>
        <fullName evidence="1">F-box domain-containing protein</fullName>
    </recommendedName>
</protein>
<dbReference type="AlphaFoldDB" id="I1II12"/>
<dbReference type="FunFam" id="3.80.10.10:FF:000653">
    <property type="entry name" value="F-box/LRR-repeat protein 14"/>
    <property type="match status" value="1"/>
</dbReference>
<dbReference type="EnsemblPlants" id="KQJ86549">
    <property type="protein sequence ID" value="KQJ86549"/>
    <property type="gene ID" value="BRADI_4g06250v3"/>
</dbReference>
<dbReference type="OMA" id="SIPCENM"/>
<dbReference type="InterPro" id="IPR001810">
    <property type="entry name" value="F-box_dom"/>
</dbReference>
<dbReference type="OrthoDB" id="681583at2759"/>
<dbReference type="eggNOG" id="KOG1947">
    <property type="taxonomic scope" value="Eukaryota"/>
</dbReference>
<dbReference type="SMART" id="SM00367">
    <property type="entry name" value="LRR_CC"/>
    <property type="match status" value="4"/>
</dbReference>
<dbReference type="PROSITE" id="PS50181">
    <property type="entry name" value="FBOX"/>
    <property type="match status" value="1"/>
</dbReference>
<dbReference type="Proteomes" id="UP000008810">
    <property type="component" value="Chromosome 4"/>
</dbReference>
<dbReference type="FunFam" id="3.80.10.10:FF:000537">
    <property type="entry name" value="F-box domain containing protein"/>
    <property type="match status" value="1"/>
</dbReference>
<dbReference type="HOGENOM" id="CLU_031019_1_0_1"/>
<dbReference type="Pfam" id="PF13516">
    <property type="entry name" value="LRR_6"/>
    <property type="match status" value="2"/>
</dbReference>
<reference evidence="3" key="3">
    <citation type="submission" date="2018-08" db="UniProtKB">
        <authorList>
            <consortium name="EnsemblPlants"/>
        </authorList>
    </citation>
    <scope>IDENTIFICATION</scope>
    <source>
        <strain evidence="3">cv. Bd21</strain>
    </source>
</reference>
<dbReference type="EnsemblPlants" id="KQJ86550">
    <property type="protein sequence ID" value="KQJ86550"/>
    <property type="gene ID" value="BRADI_4g06250v3"/>
</dbReference>
<organism evidence="3">
    <name type="scientific">Brachypodium distachyon</name>
    <name type="common">Purple false brome</name>
    <name type="synonym">Trachynia distachya</name>
    <dbReference type="NCBI Taxonomy" id="15368"/>
    <lineage>
        <taxon>Eukaryota</taxon>
        <taxon>Viridiplantae</taxon>
        <taxon>Streptophyta</taxon>
        <taxon>Embryophyta</taxon>
        <taxon>Tracheophyta</taxon>
        <taxon>Spermatophyta</taxon>
        <taxon>Magnoliopsida</taxon>
        <taxon>Liliopsida</taxon>
        <taxon>Poales</taxon>
        <taxon>Poaceae</taxon>
        <taxon>BOP clade</taxon>
        <taxon>Pooideae</taxon>
        <taxon>Stipodae</taxon>
        <taxon>Brachypodieae</taxon>
        <taxon>Brachypodium</taxon>
    </lineage>
</organism>
<dbReference type="PANTHER" id="PTHR13318:SF182">
    <property type="entry name" value="F-BOX_LRR-REPEAT PROTEIN 14"/>
    <property type="match status" value="1"/>
</dbReference>
<dbReference type="GO" id="GO:0031146">
    <property type="term" value="P:SCF-dependent proteasomal ubiquitin-dependent protein catabolic process"/>
    <property type="evidence" value="ECO:0000318"/>
    <property type="project" value="GO_Central"/>
</dbReference>
<dbReference type="InterPro" id="IPR032675">
    <property type="entry name" value="LRR_dom_sf"/>
</dbReference>
<evidence type="ECO:0000313" key="2">
    <source>
        <dbReference type="EMBL" id="KQJ86549.1"/>
    </source>
</evidence>
<dbReference type="Pfam" id="PF00646">
    <property type="entry name" value="F-box"/>
    <property type="match status" value="1"/>
</dbReference>
<evidence type="ECO:0000259" key="1">
    <source>
        <dbReference type="PROSITE" id="PS50181"/>
    </source>
</evidence>
<keyword evidence="4" id="KW-1185">Reference proteome</keyword>
<reference evidence="2 3" key="1">
    <citation type="journal article" date="2010" name="Nature">
        <title>Genome sequencing and analysis of the model grass Brachypodium distachyon.</title>
        <authorList>
            <consortium name="International Brachypodium Initiative"/>
        </authorList>
    </citation>
    <scope>NUCLEOTIDE SEQUENCE [LARGE SCALE GENOMIC DNA]</scope>
    <source>
        <strain evidence="2">Bd21</strain>
        <strain evidence="3">cv. Bd21</strain>
    </source>
</reference>
<dbReference type="RefSeq" id="XP_003575473.1">
    <property type="nucleotide sequence ID" value="XM_003575425.4"/>
</dbReference>
<dbReference type="RefSeq" id="XP_010237223.1">
    <property type="nucleotide sequence ID" value="XM_010238921.2"/>
</dbReference>
<dbReference type="FunFam" id="1.20.1280.50:FF:000023">
    <property type="entry name" value="F-box/LRR-repeat protein 4"/>
    <property type="match status" value="1"/>
</dbReference>